<evidence type="ECO:0000259" key="8">
    <source>
        <dbReference type="Pfam" id="PF24784"/>
    </source>
</evidence>
<evidence type="ECO:0008006" key="11">
    <source>
        <dbReference type="Google" id="ProtNLM"/>
    </source>
</evidence>
<keyword evidence="5" id="KW-0732">Signal</keyword>
<feature type="domain" description="Copper type II ascorbate-dependent monooxygenase C-terminal" evidence="7">
    <location>
        <begin position="298"/>
        <end position="421"/>
    </location>
</feature>
<feature type="compositionally biased region" description="Low complexity" evidence="3">
    <location>
        <begin position="558"/>
        <end position="567"/>
    </location>
</feature>
<organism evidence="9 10">
    <name type="scientific">Macrostomum lignano</name>
    <dbReference type="NCBI Taxonomy" id="282301"/>
    <lineage>
        <taxon>Eukaryota</taxon>
        <taxon>Metazoa</taxon>
        <taxon>Spiralia</taxon>
        <taxon>Lophotrochozoa</taxon>
        <taxon>Platyhelminthes</taxon>
        <taxon>Rhabditophora</taxon>
        <taxon>Macrostomorpha</taxon>
        <taxon>Macrostomida</taxon>
        <taxon>Macrostomidae</taxon>
        <taxon>Macrostomum</taxon>
    </lineage>
</organism>
<dbReference type="PANTHER" id="PTHR10157">
    <property type="entry name" value="DOPAMINE BETA HYDROXYLASE RELATED"/>
    <property type="match status" value="1"/>
</dbReference>
<evidence type="ECO:0000256" key="4">
    <source>
        <dbReference type="SAM" id="Phobius"/>
    </source>
</evidence>
<proteinExistence type="predicted"/>
<comment type="caution">
    <text evidence="9">The sequence shown here is derived from an EMBL/GenBank/DDBJ whole genome shotgun (WGS) entry which is preliminary data.</text>
</comment>
<gene>
    <name evidence="9" type="ORF">BOX15_Mlig017064g4</name>
</gene>
<dbReference type="EMBL" id="NIVC01000861">
    <property type="protein sequence ID" value="PAA75815.1"/>
    <property type="molecule type" value="Genomic_DNA"/>
</dbReference>
<dbReference type="OrthoDB" id="129121at2759"/>
<feature type="region of interest" description="Disordered" evidence="3">
    <location>
        <begin position="617"/>
        <end position="641"/>
    </location>
</feature>
<accession>A0A267FPV2</accession>
<protein>
    <recommendedName>
        <fullName evidence="11">DOMON domain-containing protein</fullName>
    </recommendedName>
</protein>
<name>A0A267FPV2_9PLAT</name>
<evidence type="ECO:0000313" key="9">
    <source>
        <dbReference type="EMBL" id="PAA75815.1"/>
    </source>
</evidence>
<dbReference type="InterPro" id="IPR008977">
    <property type="entry name" value="PHM/PNGase_F_dom_sf"/>
</dbReference>
<feature type="domain" description="Temptin Cys/Cys disulfide" evidence="8">
    <location>
        <begin position="20"/>
        <end position="117"/>
    </location>
</feature>
<dbReference type="Gene3D" id="2.60.120.230">
    <property type="match status" value="1"/>
</dbReference>
<evidence type="ECO:0000313" key="10">
    <source>
        <dbReference type="Proteomes" id="UP000215902"/>
    </source>
</evidence>
<keyword evidence="2" id="KW-0325">Glycoprotein</keyword>
<keyword evidence="10" id="KW-1185">Reference proteome</keyword>
<dbReference type="InterPro" id="IPR024548">
    <property type="entry name" value="Cu2_monoox_C"/>
</dbReference>
<keyword evidence="4" id="KW-1133">Transmembrane helix</keyword>
<dbReference type="STRING" id="282301.A0A267FPV2"/>
<dbReference type="InterPro" id="IPR057626">
    <property type="entry name" value="S-S_Temptin"/>
</dbReference>
<dbReference type="Pfam" id="PF24784">
    <property type="entry name" value="Temptin_C"/>
    <property type="match status" value="1"/>
</dbReference>
<dbReference type="PANTHER" id="PTHR10157:SF23">
    <property type="entry name" value="MOXD1 HOMOLOG 1"/>
    <property type="match status" value="1"/>
</dbReference>
<evidence type="ECO:0000256" key="5">
    <source>
        <dbReference type="SAM" id="SignalP"/>
    </source>
</evidence>
<sequence length="641" mass="70231">MKTTMLLLSVALAALLSCSHAHKSFQSRIPNGDRVPNPCQPGAIWAGVGHQSPAGANARNPFGMDFKAAGLQWTVDLCRKDSDGDGLTNGQELGDPDCVWKVGAAPARTTGLSHPGICPLDSATCKNSWTVCPKAFSCPALDGANVTMRNLTLKPTPVPANETTYICQAFELNNTASPVHLIGSRPIIDNKNVMHHMIMYACSVKPEQTLFDNPKQCFMALGNCTEMLNLWGYGVKGECFNSNAGFRIGGDGFRYGVLQLHWNNPARHSGYTDASGFALYFTQNLRPYDLGTVMYGEGNLVLPPRQPLISVNHTCPSVCTNRYHNETRYITGATIHMHTYGIKGRISLWRNGTMIKDLSPLQVYDYNSPEIHAFDPPIEYRKGDEVKTECYFNTQKTNVTIFFGEGTSDEMCLSFLYYYPNDVSVSTDDKLGRCIGVSGINSCWLRSRITPQIERGCNITAMRNGEIPNRVYSEMAANKCFSRTGCDPLCRNYLENTLWPNNACYDPKRSRQMAEVLALGLFQLNSAVTLAISSTLFGQRFCEQEIKMLAEMDRPAAPDRTTTTARPPATPTSQKGGLSSEHLLIIIVVCSCLGFILILALLIFLSIKLKGASSAAGLSSGQQGAPDKSSVYKVYDNEASG</sequence>
<dbReference type="InterPro" id="IPR000945">
    <property type="entry name" value="DBH-like"/>
</dbReference>
<dbReference type="Gene3D" id="2.60.120.310">
    <property type="entry name" value="Copper type II, ascorbate-dependent monooxygenase, N-terminal domain"/>
    <property type="match status" value="1"/>
</dbReference>
<feature type="domain" description="Copper type II ascorbate-dependent monooxygenase N-terminal" evidence="6">
    <location>
        <begin position="151"/>
        <end position="268"/>
    </location>
</feature>
<keyword evidence="4" id="KW-0472">Membrane</keyword>
<dbReference type="GO" id="GO:0004500">
    <property type="term" value="F:dopamine beta-monooxygenase activity"/>
    <property type="evidence" value="ECO:0007669"/>
    <property type="project" value="InterPro"/>
</dbReference>
<feature type="signal peptide" evidence="5">
    <location>
        <begin position="1"/>
        <end position="21"/>
    </location>
</feature>
<evidence type="ECO:0000256" key="3">
    <source>
        <dbReference type="SAM" id="MobiDB-lite"/>
    </source>
</evidence>
<dbReference type="PROSITE" id="PS51257">
    <property type="entry name" value="PROKAR_LIPOPROTEIN"/>
    <property type="match status" value="1"/>
</dbReference>
<feature type="transmembrane region" description="Helical" evidence="4">
    <location>
        <begin position="583"/>
        <end position="605"/>
    </location>
</feature>
<dbReference type="GO" id="GO:0005507">
    <property type="term" value="F:copper ion binding"/>
    <property type="evidence" value="ECO:0007669"/>
    <property type="project" value="InterPro"/>
</dbReference>
<evidence type="ECO:0000259" key="7">
    <source>
        <dbReference type="Pfam" id="PF03712"/>
    </source>
</evidence>
<evidence type="ECO:0000256" key="1">
    <source>
        <dbReference type="ARBA" id="ARBA00023157"/>
    </source>
</evidence>
<dbReference type="InterPro" id="IPR014784">
    <property type="entry name" value="Cu2_ascorb_mOase-like_C"/>
</dbReference>
<dbReference type="Pfam" id="PF01082">
    <property type="entry name" value="Cu2_monooxygen"/>
    <property type="match status" value="1"/>
</dbReference>
<feature type="region of interest" description="Disordered" evidence="3">
    <location>
        <begin position="553"/>
        <end position="576"/>
    </location>
</feature>
<feature type="chain" id="PRO_5011642789" description="DOMON domain-containing protein" evidence="5">
    <location>
        <begin position="22"/>
        <end position="641"/>
    </location>
</feature>
<evidence type="ECO:0000256" key="2">
    <source>
        <dbReference type="ARBA" id="ARBA00023180"/>
    </source>
</evidence>
<keyword evidence="1" id="KW-1015">Disulfide bond</keyword>
<reference evidence="9 10" key="1">
    <citation type="submission" date="2017-06" db="EMBL/GenBank/DDBJ databases">
        <title>A platform for efficient transgenesis in Macrostomum lignano, a flatworm model organism for stem cell research.</title>
        <authorList>
            <person name="Berezikov E."/>
        </authorList>
    </citation>
    <scope>NUCLEOTIDE SEQUENCE [LARGE SCALE GENOMIC DNA]</scope>
    <source>
        <strain evidence="9">DV1</strain>
        <tissue evidence="9">Whole organism</tissue>
    </source>
</reference>
<dbReference type="SUPFAM" id="SSF49742">
    <property type="entry name" value="PHM/PNGase F"/>
    <property type="match status" value="2"/>
</dbReference>
<dbReference type="InterPro" id="IPR000323">
    <property type="entry name" value="Cu2_ascorb_mOase_N"/>
</dbReference>
<dbReference type="Proteomes" id="UP000215902">
    <property type="component" value="Unassembled WGS sequence"/>
</dbReference>
<evidence type="ECO:0000259" key="6">
    <source>
        <dbReference type="Pfam" id="PF01082"/>
    </source>
</evidence>
<dbReference type="AlphaFoldDB" id="A0A267FPV2"/>
<dbReference type="InterPro" id="IPR036939">
    <property type="entry name" value="Cu2_ascorb_mOase_N_sf"/>
</dbReference>
<dbReference type="Pfam" id="PF03712">
    <property type="entry name" value="Cu2_monoox_C"/>
    <property type="match status" value="1"/>
</dbReference>
<keyword evidence="4" id="KW-0812">Transmembrane</keyword>